<dbReference type="AlphaFoldDB" id="A0A2P8A7X6"/>
<accession>A0A2P8A7X6</accession>
<protein>
    <submittedName>
        <fullName evidence="2">Uncharacterized protein</fullName>
    </submittedName>
</protein>
<keyword evidence="3" id="KW-1185">Reference proteome</keyword>
<evidence type="ECO:0000313" key="2">
    <source>
        <dbReference type="EMBL" id="PSK56558.1"/>
    </source>
</evidence>
<dbReference type="OrthoDB" id="5403747at2759"/>
<dbReference type="Proteomes" id="UP000243723">
    <property type="component" value="Unassembled WGS sequence"/>
</dbReference>
<organism evidence="2 3">
    <name type="scientific">Elsinoe australis</name>
    <dbReference type="NCBI Taxonomy" id="40998"/>
    <lineage>
        <taxon>Eukaryota</taxon>
        <taxon>Fungi</taxon>
        <taxon>Dikarya</taxon>
        <taxon>Ascomycota</taxon>
        <taxon>Pezizomycotina</taxon>
        <taxon>Dothideomycetes</taxon>
        <taxon>Dothideomycetidae</taxon>
        <taxon>Myriangiales</taxon>
        <taxon>Elsinoaceae</taxon>
        <taxon>Elsinoe</taxon>
    </lineage>
</organism>
<feature type="compositionally biased region" description="Basic residues" evidence="1">
    <location>
        <begin position="114"/>
        <end position="123"/>
    </location>
</feature>
<name>A0A2P8A7X6_9PEZI</name>
<comment type="caution">
    <text evidence="2">The sequence shown here is derived from an EMBL/GenBank/DDBJ whole genome shotgun (WGS) entry which is preliminary data.</text>
</comment>
<sequence>MSDTNDKSTGPGSLNAMESKLVISILANMQGTLSVNWDEVAAMSGYSNGASARAQFGRLKRTKIAPFAAGGAKDGPASKAAPKKRGKKATETNGEDGEAAADELDYGDQDTKAKGKRGRAAKKPKVDVGVQVKDDDAADNADE</sequence>
<feature type="region of interest" description="Disordered" evidence="1">
    <location>
        <begin position="66"/>
        <end position="143"/>
    </location>
</feature>
<gene>
    <name evidence="2" type="ORF">B9Z65_6182</name>
</gene>
<dbReference type="EMBL" id="NHZQ01000060">
    <property type="protein sequence ID" value="PSK56558.1"/>
    <property type="molecule type" value="Genomic_DNA"/>
</dbReference>
<evidence type="ECO:0000313" key="3">
    <source>
        <dbReference type="Proteomes" id="UP000243723"/>
    </source>
</evidence>
<proteinExistence type="predicted"/>
<evidence type="ECO:0000256" key="1">
    <source>
        <dbReference type="SAM" id="MobiDB-lite"/>
    </source>
</evidence>
<reference evidence="2 3" key="1">
    <citation type="submission" date="2017-05" db="EMBL/GenBank/DDBJ databases">
        <title>Draft genome sequence of Elsinoe australis.</title>
        <authorList>
            <person name="Cheng Q."/>
        </authorList>
    </citation>
    <scope>NUCLEOTIDE SEQUENCE [LARGE SCALE GENOMIC DNA]</scope>
    <source>
        <strain evidence="2 3">NL1</strain>
    </source>
</reference>
<feature type="compositionally biased region" description="Acidic residues" evidence="1">
    <location>
        <begin position="93"/>
        <end position="108"/>
    </location>
</feature>